<keyword evidence="1" id="KW-0812">Transmembrane</keyword>
<organism evidence="2 3">
    <name type="scientific">Roseivivax jejudonensis</name>
    <dbReference type="NCBI Taxonomy" id="1529041"/>
    <lineage>
        <taxon>Bacteria</taxon>
        <taxon>Pseudomonadati</taxon>
        <taxon>Pseudomonadota</taxon>
        <taxon>Alphaproteobacteria</taxon>
        <taxon>Rhodobacterales</taxon>
        <taxon>Roseobacteraceae</taxon>
        <taxon>Roseivivax</taxon>
    </lineage>
</organism>
<reference evidence="2 3" key="1">
    <citation type="submission" date="2017-03" db="EMBL/GenBank/DDBJ databases">
        <authorList>
            <person name="Afonso C.L."/>
            <person name="Miller P.J."/>
            <person name="Scott M.A."/>
            <person name="Spackman E."/>
            <person name="Goraichik I."/>
            <person name="Dimitrov K.M."/>
            <person name="Suarez D.L."/>
            <person name="Swayne D.E."/>
        </authorList>
    </citation>
    <scope>NUCLEOTIDE SEQUENCE [LARGE SCALE GENOMIC DNA]</scope>
    <source>
        <strain evidence="2 3">CECT 8625</strain>
    </source>
</reference>
<sequence length="156" mass="15990">MSLRSLRAIAGTLALAIVIAFWTATVVVETLGESTAIVAVKTAIPWALALLVPALIAARATGQALARGRGGALVAAKRRRMSIVAVNGLAILVPAALYLSHKARAGEFDALFYAVQAAELAAGAINIALLGLAFRDGLRLGGRLRTDPAASPASRP</sequence>
<proteinExistence type="predicted"/>
<evidence type="ECO:0008006" key="4">
    <source>
        <dbReference type="Google" id="ProtNLM"/>
    </source>
</evidence>
<accession>A0A1X6YB73</accession>
<dbReference type="Proteomes" id="UP000193570">
    <property type="component" value="Unassembled WGS sequence"/>
</dbReference>
<gene>
    <name evidence="2" type="ORF">ROJ8625_00510</name>
</gene>
<name>A0A1X6YB73_9RHOB</name>
<feature type="transmembrane region" description="Helical" evidence="1">
    <location>
        <begin position="111"/>
        <end position="134"/>
    </location>
</feature>
<feature type="transmembrane region" description="Helical" evidence="1">
    <location>
        <begin position="12"/>
        <end position="31"/>
    </location>
</feature>
<keyword evidence="1" id="KW-0472">Membrane</keyword>
<feature type="transmembrane region" description="Helical" evidence="1">
    <location>
        <begin position="43"/>
        <end position="60"/>
    </location>
</feature>
<dbReference type="RefSeq" id="WP_085790258.1">
    <property type="nucleotide sequence ID" value="NZ_FWFK01000001.1"/>
</dbReference>
<evidence type="ECO:0000313" key="2">
    <source>
        <dbReference type="EMBL" id="SLN15688.1"/>
    </source>
</evidence>
<feature type="transmembrane region" description="Helical" evidence="1">
    <location>
        <begin position="81"/>
        <end position="99"/>
    </location>
</feature>
<evidence type="ECO:0000313" key="3">
    <source>
        <dbReference type="Proteomes" id="UP000193570"/>
    </source>
</evidence>
<protein>
    <recommendedName>
        <fullName evidence="4">Transmembrane protein</fullName>
    </recommendedName>
</protein>
<evidence type="ECO:0000256" key="1">
    <source>
        <dbReference type="SAM" id="Phobius"/>
    </source>
</evidence>
<dbReference type="EMBL" id="FWFK01000001">
    <property type="protein sequence ID" value="SLN15688.1"/>
    <property type="molecule type" value="Genomic_DNA"/>
</dbReference>
<dbReference type="OrthoDB" id="5195601at2"/>
<keyword evidence="3" id="KW-1185">Reference proteome</keyword>
<dbReference type="AlphaFoldDB" id="A0A1X6YB73"/>
<keyword evidence="1" id="KW-1133">Transmembrane helix</keyword>